<dbReference type="Proteomes" id="UP001528912">
    <property type="component" value="Unassembled WGS sequence"/>
</dbReference>
<dbReference type="InterPro" id="IPR011545">
    <property type="entry name" value="DEAD/DEAH_box_helicase_dom"/>
</dbReference>
<evidence type="ECO:0000256" key="3">
    <source>
        <dbReference type="ARBA" id="ARBA00022741"/>
    </source>
</evidence>
<dbReference type="PANTHER" id="PTHR13710">
    <property type="entry name" value="DNA HELICASE RECQ FAMILY MEMBER"/>
    <property type="match status" value="1"/>
</dbReference>
<proteinExistence type="inferred from homology"/>
<keyword evidence="5 15" id="KW-0347">Helicase</keyword>
<dbReference type="PANTHER" id="PTHR13710:SF105">
    <property type="entry name" value="ATP-DEPENDENT DNA HELICASE Q1"/>
    <property type="match status" value="1"/>
</dbReference>
<keyword evidence="7" id="KW-0238">DNA-binding</keyword>
<comment type="catalytic activity">
    <reaction evidence="9">
        <text>Couples ATP hydrolysis with the unwinding of duplex DNA by translocating in the 3'-5' direction.</text>
        <dbReference type="EC" id="5.6.2.4"/>
    </reaction>
</comment>
<organism evidence="15 16">
    <name type="scientific">Luteipulveratus flavus</name>
    <dbReference type="NCBI Taxonomy" id="3031728"/>
    <lineage>
        <taxon>Bacteria</taxon>
        <taxon>Bacillati</taxon>
        <taxon>Actinomycetota</taxon>
        <taxon>Actinomycetes</taxon>
        <taxon>Micrococcales</taxon>
        <taxon>Dermacoccaceae</taxon>
        <taxon>Luteipulveratus</taxon>
    </lineage>
</organism>
<evidence type="ECO:0000256" key="10">
    <source>
        <dbReference type="ARBA" id="ARBA00034808"/>
    </source>
</evidence>
<dbReference type="Gene3D" id="3.40.50.300">
    <property type="entry name" value="P-loop containing nucleotide triphosphate hydrolases"/>
    <property type="match status" value="2"/>
</dbReference>
<evidence type="ECO:0000259" key="13">
    <source>
        <dbReference type="PROSITE" id="PS51192"/>
    </source>
</evidence>
<feature type="domain" description="Helicase C-terminal" evidence="14">
    <location>
        <begin position="236"/>
        <end position="393"/>
    </location>
</feature>
<dbReference type="SMART" id="SM00490">
    <property type="entry name" value="HELICc"/>
    <property type="match status" value="1"/>
</dbReference>
<evidence type="ECO:0000313" key="16">
    <source>
        <dbReference type="Proteomes" id="UP001528912"/>
    </source>
</evidence>
<dbReference type="GO" id="GO:0003678">
    <property type="term" value="F:DNA helicase activity"/>
    <property type="evidence" value="ECO:0007669"/>
    <property type="project" value="UniProtKB-EC"/>
</dbReference>
<keyword evidence="3" id="KW-0547">Nucleotide-binding</keyword>
<evidence type="ECO:0000256" key="7">
    <source>
        <dbReference type="ARBA" id="ARBA00023125"/>
    </source>
</evidence>
<dbReference type="InterPro" id="IPR004589">
    <property type="entry name" value="DNA_helicase_ATP-dep_RecQ"/>
</dbReference>
<dbReference type="PROSITE" id="PS51192">
    <property type="entry name" value="HELICASE_ATP_BIND_1"/>
    <property type="match status" value="1"/>
</dbReference>
<dbReference type="Pfam" id="PF16124">
    <property type="entry name" value="RecQ_Zn_bind"/>
    <property type="match status" value="1"/>
</dbReference>
<keyword evidence="8" id="KW-0413">Isomerase</keyword>
<dbReference type="InterPro" id="IPR001650">
    <property type="entry name" value="Helicase_C-like"/>
</dbReference>
<sequence length="552" mass="60463">MPSEQTSAILVEDVEFDIDRAARDTLHFGTLRPGQREALEATMAGRDVLAVMPTGHGKSALYQLPAILLQGLTIVVSPLIALQRDQAQAIGRLGADVTASTLNSTQGVRATDKIWAALEGGGRHVLFLAPEQLARDEVVERLAALRPVMLVVDEAHCVTAWGHDFRPDYLQLGAAVQRFGRPRVLALTATASSLVRDEIVERLSMRDPLVIVRGFDRPNIRLEMRRSMDEAAKRNAVLDTVAGLPTPGLLYVSRRRDTTAYAEALAERGLKTVAYHGGMRASERKAAHEHFTSGSADVVVATSAFGMGIDKADVRFVVHADVPDSVDSYYQEVGRAGRDGEPAEAILFYRPEDFGLHRFHAGGGGDEDTLRSVYHALRKAGSDGVRTADLRRDIDASPRRVTQSVNLLEQAGVVRVRRSRAFASDVKPAEAVRLAVEIADAGERVAQTRVEMMRGYAETAGCRRQFLLRYLGEELEELCGHCDQCEGGVDDVPEVDRAGEVFPTNTPVLHQEWGEGVVLGTEDDRLTVLFEREGYRTLSLQAVVDNDLLTVR</sequence>
<dbReference type="RefSeq" id="WP_277192486.1">
    <property type="nucleotide sequence ID" value="NZ_JAROAV010000032.1"/>
</dbReference>
<protein>
    <recommendedName>
        <fullName evidence="11">ATP-dependent DNA helicase RecQ</fullName>
        <ecNumber evidence="10">5.6.2.4</ecNumber>
    </recommendedName>
    <alternativeName>
        <fullName evidence="12">DNA 3'-5' helicase RecQ</fullName>
    </alternativeName>
</protein>
<evidence type="ECO:0000256" key="5">
    <source>
        <dbReference type="ARBA" id="ARBA00022806"/>
    </source>
</evidence>
<dbReference type="Pfam" id="PF00271">
    <property type="entry name" value="Helicase_C"/>
    <property type="match status" value="1"/>
</dbReference>
<evidence type="ECO:0000256" key="9">
    <source>
        <dbReference type="ARBA" id="ARBA00034617"/>
    </source>
</evidence>
<keyword evidence="4 15" id="KW-0378">Hydrolase</keyword>
<gene>
    <name evidence="15" type="ORF">P4R38_12970</name>
</gene>
<evidence type="ECO:0000313" key="15">
    <source>
        <dbReference type="EMBL" id="MDF8265161.1"/>
    </source>
</evidence>
<evidence type="ECO:0000256" key="8">
    <source>
        <dbReference type="ARBA" id="ARBA00023235"/>
    </source>
</evidence>
<keyword evidence="2" id="KW-0479">Metal-binding</keyword>
<dbReference type="EC" id="5.6.2.4" evidence="10"/>
<dbReference type="SMART" id="SM00487">
    <property type="entry name" value="DEXDc"/>
    <property type="match status" value="1"/>
</dbReference>
<keyword evidence="16" id="KW-1185">Reference proteome</keyword>
<dbReference type="PROSITE" id="PS51194">
    <property type="entry name" value="HELICASE_CTER"/>
    <property type="match status" value="1"/>
</dbReference>
<dbReference type="NCBIfam" id="TIGR00614">
    <property type="entry name" value="recQ_fam"/>
    <property type="match status" value="1"/>
</dbReference>
<evidence type="ECO:0000256" key="1">
    <source>
        <dbReference type="ARBA" id="ARBA00005446"/>
    </source>
</evidence>
<keyword evidence="6" id="KW-0067">ATP-binding</keyword>
<dbReference type="InterPro" id="IPR036390">
    <property type="entry name" value="WH_DNA-bd_sf"/>
</dbReference>
<comment type="caution">
    <text evidence="15">The sequence shown here is derived from an EMBL/GenBank/DDBJ whole genome shotgun (WGS) entry which is preliminary data.</text>
</comment>
<evidence type="ECO:0000259" key="14">
    <source>
        <dbReference type="PROSITE" id="PS51194"/>
    </source>
</evidence>
<reference evidence="15 16" key="1">
    <citation type="submission" date="2023-03" db="EMBL/GenBank/DDBJ databases">
        <title>YIM 133296 draft genome.</title>
        <authorList>
            <person name="Xiong L."/>
        </authorList>
    </citation>
    <scope>NUCLEOTIDE SEQUENCE [LARGE SCALE GENOMIC DNA]</scope>
    <source>
        <strain evidence="15 16">YIM 133296</strain>
    </source>
</reference>
<dbReference type="SUPFAM" id="SSF46785">
    <property type="entry name" value="Winged helix' DNA-binding domain"/>
    <property type="match status" value="1"/>
</dbReference>
<dbReference type="InterPro" id="IPR032284">
    <property type="entry name" value="RecQ_Zn-bd"/>
</dbReference>
<dbReference type="GO" id="GO:0016787">
    <property type="term" value="F:hydrolase activity"/>
    <property type="evidence" value="ECO:0007669"/>
    <property type="project" value="UniProtKB-KW"/>
</dbReference>
<dbReference type="Pfam" id="PF00270">
    <property type="entry name" value="DEAD"/>
    <property type="match status" value="1"/>
</dbReference>
<evidence type="ECO:0000256" key="6">
    <source>
        <dbReference type="ARBA" id="ARBA00022840"/>
    </source>
</evidence>
<dbReference type="SUPFAM" id="SSF52540">
    <property type="entry name" value="P-loop containing nucleoside triphosphate hydrolases"/>
    <property type="match status" value="1"/>
</dbReference>
<evidence type="ECO:0000256" key="11">
    <source>
        <dbReference type="ARBA" id="ARBA00044535"/>
    </source>
</evidence>
<evidence type="ECO:0000256" key="12">
    <source>
        <dbReference type="ARBA" id="ARBA00044550"/>
    </source>
</evidence>
<evidence type="ECO:0000256" key="4">
    <source>
        <dbReference type="ARBA" id="ARBA00022801"/>
    </source>
</evidence>
<name>A0ABT6C8W2_9MICO</name>
<evidence type="ECO:0000256" key="2">
    <source>
        <dbReference type="ARBA" id="ARBA00022723"/>
    </source>
</evidence>
<comment type="similarity">
    <text evidence="1">Belongs to the helicase family. RecQ subfamily.</text>
</comment>
<feature type="domain" description="Helicase ATP-binding" evidence="13">
    <location>
        <begin position="39"/>
        <end position="209"/>
    </location>
</feature>
<dbReference type="CDD" id="cd17920">
    <property type="entry name" value="DEXHc_RecQ"/>
    <property type="match status" value="1"/>
</dbReference>
<dbReference type="EMBL" id="JAROAV010000032">
    <property type="protein sequence ID" value="MDF8265161.1"/>
    <property type="molecule type" value="Genomic_DNA"/>
</dbReference>
<dbReference type="InterPro" id="IPR014001">
    <property type="entry name" value="Helicase_ATP-bd"/>
</dbReference>
<dbReference type="InterPro" id="IPR027417">
    <property type="entry name" value="P-loop_NTPase"/>
</dbReference>
<accession>A0ABT6C8W2</accession>